<dbReference type="PANTHER" id="PTHR36498:SF1">
    <property type="entry name" value="TATA-BINDING PROTEIN-ASSOCIATED FACTOR 172"/>
    <property type="match status" value="1"/>
</dbReference>
<dbReference type="InterPro" id="IPR000330">
    <property type="entry name" value="SNF2_N"/>
</dbReference>
<organism evidence="3 4">
    <name type="scientific">Mesobacillus boroniphilus JCM 21738</name>
    <dbReference type="NCBI Taxonomy" id="1294265"/>
    <lineage>
        <taxon>Bacteria</taxon>
        <taxon>Bacillati</taxon>
        <taxon>Bacillota</taxon>
        <taxon>Bacilli</taxon>
        <taxon>Bacillales</taxon>
        <taxon>Bacillaceae</taxon>
        <taxon>Mesobacillus</taxon>
    </lineage>
</organism>
<feature type="domain" description="SNF2 N-terminal" evidence="1">
    <location>
        <begin position="229"/>
        <end position="265"/>
    </location>
</feature>
<dbReference type="Pfam" id="PF08455">
    <property type="entry name" value="SNF2_assoc"/>
    <property type="match status" value="1"/>
</dbReference>
<sequence length="278" mass="31908">MEYHYGEKVLNPFQPAAAKAEQDQVILIREAEKEEAIMAILESCPLRILGNYLYLEGEANVYDFLYETLPKLEDQADIFLTNAVKSLILPSRHVPVTNIDMDSSGNWLDISFNIEGIAQDDVQNILLSAVEKKKFYRLPNGAFVSLASEEYASIQNMLQEFHIKPSQLKNESLQLPLYRGMQLEEVMKKEKGSNAKYGRQFRRLLNSLKNPEQLEFDVPNLLQATLRDYQNYGFQWLSTLNHYRLGGILADDMGLGKTLQSIALFYPKKKGIRTISRY</sequence>
<dbReference type="InterPro" id="IPR044972">
    <property type="entry name" value="Mot1"/>
</dbReference>
<gene>
    <name evidence="3" type="ORF">JCM21738_4284</name>
</gene>
<dbReference type="InterPro" id="IPR013663">
    <property type="entry name" value="Helicase_SWF/SNF/SWI_bac"/>
</dbReference>
<evidence type="ECO:0000259" key="2">
    <source>
        <dbReference type="Pfam" id="PF08455"/>
    </source>
</evidence>
<keyword evidence="3" id="KW-0347">Helicase</keyword>
<evidence type="ECO:0000313" key="4">
    <source>
        <dbReference type="Proteomes" id="UP000018949"/>
    </source>
</evidence>
<dbReference type="GO" id="GO:0003677">
    <property type="term" value="F:DNA binding"/>
    <property type="evidence" value="ECO:0007669"/>
    <property type="project" value="InterPro"/>
</dbReference>
<reference evidence="3 4" key="1">
    <citation type="submission" date="2013-12" db="EMBL/GenBank/DDBJ databases">
        <title>NBRP : Genome information of microbial organism related human and environment.</title>
        <authorList>
            <person name="Hattori M."/>
            <person name="Oshima K."/>
            <person name="Inaba H."/>
            <person name="Suda W."/>
            <person name="Sakamoto M."/>
            <person name="Iino T."/>
            <person name="Kitahara M."/>
            <person name="Oshida Y."/>
            <person name="Iida T."/>
            <person name="Kudo T."/>
            <person name="Itoh T."/>
            <person name="Ahmed I."/>
            <person name="Ohkuma M."/>
        </authorList>
    </citation>
    <scope>NUCLEOTIDE SEQUENCE [LARGE SCALE GENOMIC DNA]</scope>
    <source>
        <strain evidence="3 4">JCM 21738</strain>
    </source>
</reference>
<dbReference type="InterPro" id="IPR027417">
    <property type="entry name" value="P-loop_NTPase"/>
</dbReference>
<dbReference type="Pfam" id="PF00176">
    <property type="entry name" value="SNF2-rel_dom"/>
    <property type="match status" value="1"/>
</dbReference>
<comment type="caution">
    <text evidence="3">The sequence shown here is derived from an EMBL/GenBank/DDBJ whole genome shotgun (WGS) entry which is preliminary data.</text>
</comment>
<keyword evidence="3" id="KW-0547">Nucleotide-binding</keyword>
<dbReference type="GO" id="GO:0016887">
    <property type="term" value="F:ATP hydrolysis activity"/>
    <property type="evidence" value="ECO:0007669"/>
    <property type="project" value="InterPro"/>
</dbReference>
<dbReference type="EMBL" id="BAUW01000072">
    <property type="protein sequence ID" value="GAE47317.1"/>
    <property type="molecule type" value="Genomic_DNA"/>
</dbReference>
<keyword evidence="3" id="KW-0378">Hydrolase</keyword>
<proteinExistence type="predicted"/>
<dbReference type="AlphaFoldDB" id="W4RT84"/>
<name>W4RT84_9BACI</name>
<dbReference type="PANTHER" id="PTHR36498">
    <property type="entry name" value="TATA-BINDING PROTEIN-ASSOCIATED FACTOR 172"/>
    <property type="match status" value="1"/>
</dbReference>
<dbReference type="InterPro" id="IPR038718">
    <property type="entry name" value="SNF2-like_sf"/>
</dbReference>
<dbReference type="Proteomes" id="UP000018949">
    <property type="component" value="Unassembled WGS sequence"/>
</dbReference>
<dbReference type="GO" id="GO:0004386">
    <property type="term" value="F:helicase activity"/>
    <property type="evidence" value="ECO:0007669"/>
    <property type="project" value="UniProtKB-KW"/>
</dbReference>
<evidence type="ECO:0000313" key="3">
    <source>
        <dbReference type="EMBL" id="GAE47317.1"/>
    </source>
</evidence>
<protein>
    <submittedName>
        <fullName evidence="3">DNA/RNA helicases</fullName>
    </submittedName>
</protein>
<dbReference type="GO" id="GO:0017025">
    <property type="term" value="F:TBP-class protein binding"/>
    <property type="evidence" value="ECO:0007669"/>
    <property type="project" value="InterPro"/>
</dbReference>
<dbReference type="SUPFAM" id="SSF52540">
    <property type="entry name" value="P-loop containing nucleoside triphosphate hydrolases"/>
    <property type="match status" value="1"/>
</dbReference>
<keyword evidence="4" id="KW-1185">Reference proteome</keyword>
<feature type="domain" description="Helicase SWF/SNF/SWI type bacterial" evidence="2">
    <location>
        <begin position="1"/>
        <end position="219"/>
    </location>
</feature>
<dbReference type="eggNOG" id="COG0553">
    <property type="taxonomic scope" value="Bacteria"/>
</dbReference>
<evidence type="ECO:0000259" key="1">
    <source>
        <dbReference type="Pfam" id="PF00176"/>
    </source>
</evidence>
<keyword evidence="3" id="KW-0067">ATP-binding</keyword>
<accession>W4RT84</accession>
<dbReference type="GO" id="GO:0005524">
    <property type="term" value="F:ATP binding"/>
    <property type="evidence" value="ECO:0007669"/>
    <property type="project" value="InterPro"/>
</dbReference>
<dbReference type="Gene3D" id="3.40.50.10810">
    <property type="entry name" value="Tandem AAA-ATPase domain"/>
    <property type="match status" value="1"/>
</dbReference>